<dbReference type="EMBL" id="CP018171">
    <property type="protein sequence ID" value="APH72301.1"/>
    <property type="molecule type" value="Genomic_DNA"/>
</dbReference>
<organism evidence="1 2">
    <name type="scientific">Aquibium oceanicum</name>
    <dbReference type="NCBI Taxonomy" id="1670800"/>
    <lineage>
        <taxon>Bacteria</taxon>
        <taxon>Pseudomonadati</taxon>
        <taxon>Pseudomonadota</taxon>
        <taxon>Alphaproteobacteria</taxon>
        <taxon>Hyphomicrobiales</taxon>
        <taxon>Phyllobacteriaceae</taxon>
        <taxon>Aquibium</taxon>
    </lineage>
</organism>
<dbReference type="AlphaFoldDB" id="A0A1L3SSI1"/>
<gene>
    <name evidence="1" type="ORF">BSQ44_13710</name>
</gene>
<protein>
    <submittedName>
        <fullName evidence="1">Uncharacterized protein</fullName>
    </submittedName>
</protein>
<sequence>MFEECAVYRNSDANSIVLVEFKRPGRNDYFFGDSKKDPIQQIYETIAKIRTDGSLISASGSRIQVPEGTRIFSYLVADIEPTLRTVIDDHDFNVSWDHQGFFRYHERRDAFVEVLGYEKLVSDAKKRNSAFFEVLMGDII</sequence>
<dbReference type="Proteomes" id="UP000182840">
    <property type="component" value="Chromosome"/>
</dbReference>
<dbReference type="STRING" id="1670800.BSQ44_13710"/>
<reference evidence="2" key="1">
    <citation type="submission" date="2016-11" db="EMBL/GenBank/DDBJ databases">
        <title>Mesorhizobium oceanicum sp. nov., isolated from deep seawater in South China Sea.</title>
        <authorList>
            <person name="Fu G.-Y."/>
        </authorList>
    </citation>
    <scope>NUCLEOTIDE SEQUENCE [LARGE SCALE GENOMIC DNA]</scope>
    <source>
        <strain evidence="2">B7</strain>
    </source>
</reference>
<accession>A0A1L3SSI1</accession>
<keyword evidence="2" id="KW-1185">Reference proteome</keyword>
<dbReference type="KEGG" id="meso:BSQ44_13710"/>
<proteinExistence type="predicted"/>
<evidence type="ECO:0000313" key="1">
    <source>
        <dbReference type="EMBL" id="APH72301.1"/>
    </source>
</evidence>
<name>A0A1L3SSI1_9HYPH</name>
<evidence type="ECO:0000313" key="2">
    <source>
        <dbReference type="Proteomes" id="UP000182840"/>
    </source>
</evidence>